<accession>A0A504YK49</accession>
<name>A0A504YK49_FASGI</name>
<dbReference type="AlphaFoldDB" id="A0A504YK49"/>
<gene>
    <name evidence="1" type="ORF">FGIG_02250</name>
</gene>
<evidence type="ECO:0000313" key="2">
    <source>
        <dbReference type="Proteomes" id="UP000316759"/>
    </source>
</evidence>
<comment type="caution">
    <text evidence="1">The sequence shown here is derived from an EMBL/GenBank/DDBJ whole genome shotgun (WGS) entry which is preliminary data.</text>
</comment>
<proteinExistence type="predicted"/>
<organism evidence="1 2">
    <name type="scientific">Fasciola gigantica</name>
    <name type="common">Giant liver fluke</name>
    <dbReference type="NCBI Taxonomy" id="46835"/>
    <lineage>
        <taxon>Eukaryota</taxon>
        <taxon>Metazoa</taxon>
        <taxon>Spiralia</taxon>
        <taxon>Lophotrochozoa</taxon>
        <taxon>Platyhelminthes</taxon>
        <taxon>Trematoda</taxon>
        <taxon>Digenea</taxon>
        <taxon>Plagiorchiida</taxon>
        <taxon>Echinostomata</taxon>
        <taxon>Echinostomatoidea</taxon>
        <taxon>Fasciolidae</taxon>
        <taxon>Fasciola</taxon>
    </lineage>
</organism>
<protein>
    <recommendedName>
        <fullName evidence="3">UBA domain-containing protein</fullName>
    </recommendedName>
</protein>
<evidence type="ECO:0000313" key="1">
    <source>
        <dbReference type="EMBL" id="TPP60741.1"/>
    </source>
</evidence>
<dbReference type="OrthoDB" id="6240695at2759"/>
<keyword evidence="2" id="KW-1185">Reference proteome</keyword>
<sequence length="262" mass="30398">MNEGSVLITLKIVCPAESGKLFQTHPWKIREPSWMALRQKVQEVIPLRSATFRLSWWNQNHYEELRDDTNFAHAIEHWLMNAQDKPSIYVTLQNREPRKVYGRIPYDYLAAGSDNLETRRRSRLPWKLFSHKDKNRQSHMAYETSSNEAYERSKILSGSEEFTGYPCSPNFVRNVPPRNTQPVPMFETISPALNTSVNNGRQSQAVAQDSMEDGMRLAIETLRSMGFQHEHNVLKKYITLSGGNLNEIIDLLQAHDFQGDRY</sequence>
<dbReference type="EMBL" id="SUNJ01009028">
    <property type="protein sequence ID" value="TPP60741.1"/>
    <property type="molecule type" value="Genomic_DNA"/>
</dbReference>
<reference evidence="1 2" key="1">
    <citation type="submission" date="2019-04" db="EMBL/GenBank/DDBJ databases">
        <title>Annotation for the trematode Fasciola gigantica.</title>
        <authorList>
            <person name="Choi Y.-J."/>
        </authorList>
    </citation>
    <scope>NUCLEOTIDE SEQUENCE [LARGE SCALE GENOMIC DNA]</scope>
    <source>
        <strain evidence="1">Uganda_cow_1</strain>
    </source>
</reference>
<evidence type="ECO:0008006" key="3">
    <source>
        <dbReference type="Google" id="ProtNLM"/>
    </source>
</evidence>
<dbReference type="Proteomes" id="UP000316759">
    <property type="component" value="Unassembled WGS sequence"/>
</dbReference>